<organism evidence="2 3">
    <name type="scientific">Loktanella atrilutea</name>
    <dbReference type="NCBI Taxonomy" id="366533"/>
    <lineage>
        <taxon>Bacteria</taxon>
        <taxon>Pseudomonadati</taxon>
        <taxon>Pseudomonadota</taxon>
        <taxon>Alphaproteobacteria</taxon>
        <taxon>Rhodobacterales</taxon>
        <taxon>Roseobacteraceae</taxon>
        <taxon>Loktanella</taxon>
    </lineage>
</organism>
<gene>
    <name evidence="2" type="ORF">SAMN05444339_11010</name>
</gene>
<dbReference type="AlphaFoldDB" id="A0A1M5DIR8"/>
<accession>A0A1M5DIR8</accession>
<keyword evidence="3" id="KW-1185">Reference proteome</keyword>
<name>A0A1M5DIR8_LOKAT</name>
<feature type="transmembrane region" description="Helical" evidence="1">
    <location>
        <begin position="31"/>
        <end position="64"/>
    </location>
</feature>
<evidence type="ECO:0000313" key="3">
    <source>
        <dbReference type="Proteomes" id="UP000183987"/>
    </source>
</evidence>
<keyword evidence="1" id="KW-0812">Transmembrane</keyword>
<sequence length="74" mass="7892">MTIERIARNHGTLRIAGPITDIRHRKPRRKLLDVAVAPLVGVGAGMILAVSVLTVAQVTISVIAATVDPQVSTW</sequence>
<evidence type="ECO:0000256" key="1">
    <source>
        <dbReference type="SAM" id="Phobius"/>
    </source>
</evidence>
<keyword evidence="1" id="KW-1133">Transmembrane helix</keyword>
<proteinExistence type="predicted"/>
<evidence type="ECO:0000313" key="2">
    <source>
        <dbReference type="EMBL" id="SHF66887.1"/>
    </source>
</evidence>
<protein>
    <submittedName>
        <fullName evidence="2">Uncharacterized protein</fullName>
    </submittedName>
</protein>
<keyword evidence="1" id="KW-0472">Membrane</keyword>
<dbReference type="RefSeq" id="WP_072858336.1">
    <property type="nucleotide sequence ID" value="NZ_FQUE01000010.1"/>
</dbReference>
<dbReference type="Proteomes" id="UP000183987">
    <property type="component" value="Unassembled WGS sequence"/>
</dbReference>
<dbReference type="EMBL" id="FQUE01000010">
    <property type="protein sequence ID" value="SHF66887.1"/>
    <property type="molecule type" value="Genomic_DNA"/>
</dbReference>
<dbReference type="STRING" id="366533.SAMN05444339_11010"/>
<reference evidence="3" key="1">
    <citation type="submission" date="2016-11" db="EMBL/GenBank/DDBJ databases">
        <authorList>
            <person name="Varghese N."/>
            <person name="Submissions S."/>
        </authorList>
    </citation>
    <scope>NUCLEOTIDE SEQUENCE [LARGE SCALE GENOMIC DNA]</scope>
    <source>
        <strain evidence="3">DSM 29326</strain>
    </source>
</reference>